<evidence type="ECO:0000313" key="2">
    <source>
        <dbReference type="Proteomes" id="UP000013209"/>
    </source>
</evidence>
<name>N8W7G8_9GAMM</name>
<evidence type="ECO:0000313" key="1">
    <source>
        <dbReference type="EMBL" id="ENV07916.1"/>
    </source>
</evidence>
<gene>
    <name evidence="1" type="ORF">F966_03776</name>
</gene>
<dbReference type="AlphaFoldDB" id="N8W7G8"/>
<dbReference type="EMBL" id="APPH01000020">
    <property type="protein sequence ID" value="ENV07916.1"/>
    <property type="molecule type" value="Genomic_DNA"/>
</dbReference>
<dbReference type="eggNOG" id="ENOG5033ECB">
    <property type="taxonomic scope" value="Bacteria"/>
</dbReference>
<organism evidence="1 2">
    <name type="scientific">Acinetobacter higginsii</name>
    <dbReference type="NCBI Taxonomy" id="70347"/>
    <lineage>
        <taxon>Bacteria</taxon>
        <taxon>Pseudomonadati</taxon>
        <taxon>Pseudomonadota</taxon>
        <taxon>Gammaproteobacteria</taxon>
        <taxon>Moraxellales</taxon>
        <taxon>Moraxellaceae</taxon>
        <taxon>Acinetobacter</taxon>
    </lineage>
</organism>
<dbReference type="RefSeq" id="WP_004807991.1">
    <property type="nucleotide sequence ID" value="NZ_KB849440.1"/>
</dbReference>
<dbReference type="Proteomes" id="UP000013209">
    <property type="component" value="Unassembled WGS sequence"/>
</dbReference>
<dbReference type="PATRIC" id="fig|1144672.3.peg.3650"/>
<dbReference type="STRING" id="1144672.F966_03776"/>
<accession>N8W7G8</accession>
<proteinExistence type="predicted"/>
<comment type="caution">
    <text evidence="1">The sequence shown here is derived from an EMBL/GenBank/DDBJ whole genome shotgun (WGS) entry which is preliminary data.</text>
</comment>
<sequence>MAFKELFVEIYYGDYPKEMVLKRINEYIENNEIIEVEFFELLDSAVNQESLLLQLIHASDPNFSADSVEAEILTARYFLNILEHYKNGQIRSFDLCRIFNNIEIGFMGAPRNLPLNIAYYPLWMGNLYNACDWCDDAWTLENSPHLSIEVKKQIHIIKDWLANPSFK</sequence>
<dbReference type="HOGENOM" id="CLU_1591045_0_0_6"/>
<reference evidence="1 2" key="1">
    <citation type="submission" date="2013-02" db="EMBL/GenBank/DDBJ databases">
        <title>The Genome Sequence of Acinetobacter sp. CIP 56.2.</title>
        <authorList>
            <consortium name="The Broad Institute Genome Sequencing Platform"/>
            <consortium name="The Broad Institute Genome Sequencing Center for Infectious Disease"/>
            <person name="Cerqueira G."/>
            <person name="Feldgarden M."/>
            <person name="Courvalin P."/>
            <person name="Perichon B."/>
            <person name="Grillot-Courvalin C."/>
            <person name="Clermont D."/>
            <person name="Rocha E."/>
            <person name="Yoon E.-J."/>
            <person name="Nemec A."/>
            <person name="Walker B."/>
            <person name="Young S.K."/>
            <person name="Zeng Q."/>
            <person name="Gargeya S."/>
            <person name="Fitzgerald M."/>
            <person name="Haas B."/>
            <person name="Abouelleil A."/>
            <person name="Alvarado L."/>
            <person name="Arachchi H.M."/>
            <person name="Berlin A.M."/>
            <person name="Chapman S.B."/>
            <person name="Dewar J."/>
            <person name="Goldberg J."/>
            <person name="Griggs A."/>
            <person name="Gujja S."/>
            <person name="Hansen M."/>
            <person name="Howarth C."/>
            <person name="Imamovic A."/>
            <person name="Larimer J."/>
            <person name="McCowan C."/>
            <person name="Murphy C."/>
            <person name="Neiman D."/>
            <person name="Pearson M."/>
            <person name="Priest M."/>
            <person name="Roberts A."/>
            <person name="Saif S."/>
            <person name="Shea T."/>
            <person name="Sisk P."/>
            <person name="Sykes S."/>
            <person name="Wortman J."/>
            <person name="Nusbaum C."/>
            <person name="Birren B."/>
        </authorList>
    </citation>
    <scope>NUCLEOTIDE SEQUENCE [LARGE SCALE GENOMIC DNA]</scope>
    <source>
        <strain evidence="1 2">CIP 56.2</strain>
    </source>
</reference>
<protein>
    <submittedName>
        <fullName evidence="1">Uncharacterized protein</fullName>
    </submittedName>
</protein>